<evidence type="ECO:0000313" key="7">
    <source>
        <dbReference type="EMBL" id="OAG07859.1"/>
    </source>
</evidence>
<dbReference type="GO" id="GO:0005634">
    <property type="term" value="C:nucleus"/>
    <property type="evidence" value="ECO:0007669"/>
    <property type="project" value="UniProtKB-SubCell"/>
</dbReference>
<feature type="domain" description="Zn(2)-C6 fungal-type" evidence="6">
    <location>
        <begin position="6"/>
        <end position="40"/>
    </location>
</feature>
<dbReference type="GO" id="GO:0008270">
    <property type="term" value="F:zinc ion binding"/>
    <property type="evidence" value="ECO:0007669"/>
    <property type="project" value="InterPro"/>
</dbReference>
<dbReference type="STRING" id="1460663.A0A177CM25"/>
<proteinExistence type="predicted"/>
<dbReference type="CDD" id="cd12148">
    <property type="entry name" value="fungal_TF_MHR"/>
    <property type="match status" value="1"/>
</dbReference>
<sequence length="516" mass="58686">MRVAKACIQCRAAKRRCRPIEQDGHRPCQQCQYKRVPCSLQYVHAQGPARSIPRPLVSRESRQVLPETLAIELVDLYLATLHGKPHTLFHPAKLRQRVHEQKLPDRVLFGIAGLAARFHPSPAVRERKFEFMKLANASLKSHIDDFGLDTLQACMLVSHLYSAENDRDVESLFIAVAFRIAHIIRLPERDPQDRAAITHEERIRAFWSLYMTDRWSSAGLNVPKQMPDVYDSSVPYPMNETDFYSISSSTSYDPLSTRREGLWAQMVKLARIFGEVQDLHKKHADGRLVLGDVELFTLQLTEDIEAFCRDLPADYHMNETNLTRIARDGLGGDFVALHLGLYHYSTLLTFPFLDLQLSNSLYQTPWANRCKKNAAALSDLLSLSKRVPGCKAVYFAVAHMTVVSSAALLHELLFGNEDNSSITRQRLNANFEVLVELRDLWPAAEMMTDRLFTFQNMCLRSADPNTHRADPWMVKFLLQHSFPIDPKHAGASAQGNSVVTATRERQVNDALSILRR</sequence>
<keyword evidence="4" id="KW-0804">Transcription</keyword>
<name>A0A177CM25_9PLEO</name>
<gene>
    <name evidence="7" type="ORF">CC84DRAFT_1140196</name>
</gene>
<evidence type="ECO:0000256" key="3">
    <source>
        <dbReference type="ARBA" id="ARBA00023015"/>
    </source>
</evidence>
<reference evidence="7 8" key="1">
    <citation type="submission" date="2016-05" db="EMBL/GenBank/DDBJ databases">
        <title>Comparative analysis of secretome profiles of manganese(II)-oxidizing ascomycete fungi.</title>
        <authorList>
            <consortium name="DOE Joint Genome Institute"/>
            <person name="Zeiner C.A."/>
            <person name="Purvine S.O."/>
            <person name="Zink E.M."/>
            <person name="Wu S."/>
            <person name="Pasa-Tolic L."/>
            <person name="Chaput D.L."/>
            <person name="Haridas S."/>
            <person name="Grigoriev I.V."/>
            <person name="Santelli C.M."/>
            <person name="Hansel C.M."/>
        </authorList>
    </citation>
    <scope>NUCLEOTIDE SEQUENCE [LARGE SCALE GENOMIC DNA]</scope>
    <source>
        <strain evidence="7 8">AP3s5-JAC2a</strain>
    </source>
</reference>
<protein>
    <recommendedName>
        <fullName evidence="6">Zn(2)-C6 fungal-type domain-containing protein</fullName>
    </recommendedName>
</protein>
<keyword evidence="2" id="KW-0479">Metal-binding</keyword>
<dbReference type="InParanoid" id="A0A177CM25"/>
<accession>A0A177CM25</accession>
<dbReference type="OrthoDB" id="1924787at2759"/>
<dbReference type="AlphaFoldDB" id="A0A177CM25"/>
<dbReference type="SUPFAM" id="SSF57701">
    <property type="entry name" value="Zn2/Cys6 DNA-binding domain"/>
    <property type="match status" value="1"/>
</dbReference>
<keyword evidence="3" id="KW-0805">Transcription regulation</keyword>
<keyword evidence="8" id="KW-1185">Reference proteome</keyword>
<dbReference type="InterPro" id="IPR036864">
    <property type="entry name" value="Zn2-C6_fun-type_DNA-bd_sf"/>
</dbReference>
<dbReference type="Proteomes" id="UP000077069">
    <property type="component" value="Unassembled WGS sequence"/>
</dbReference>
<dbReference type="GO" id="GO:0000981">
    <property type="term" value="F:DNA-binding transcription factor activity, RNA polymerase II-specific"/>
    <property type="evidence" value="ECO:0007669"/>
    <property type="project" value="InterPro"/>
</dbReference>
<dbReference type="PANTHER" id="PTHR47338:SF16">
    <property type="entry name" value="TRANSCRIPTION FACTOR, PUTATIVE (AFU_ORTHOLOGUE AFUA_2G09360)-RELATED"/>
    <property type="match status" value="1"/>
</dbReference>
<evidence type="ECO:0000256" key="1">
    <source>
        <dbReference type="ARBA" id="ARBA00004123"/>
    </source>
</evidence>
<dbReference type="Pfam" id="PF04082">
    <property type="entry name" value="Fungal_trans"/>
    <property type="match status" value="1"/>
</dbReference>
<evidence type="ECO:0000259" key="6">
    <source>
        <dbReference type="PROSITE" id="PS50048"/>
    </source>
</evidence>
<dbReference type="EMBL" id="KV441550">
    <property type="protein sequence ID" value="OAG07859.1"/>
    <property type="molecule type" value="Genomic_DNA"/>
</dbReference>
<dbReference type="InterPro" id="IPR007219">
    <property type="entry name" value="XnlR_reg_dom"/>
</dbReference>
<dbReference type="PROSITE" id="PS00463">
    <property type="entry name" value="ZN2_CY6_FUNGAL_1"/>
    <property type="match status" value="1"/>
</dbReference>
<dbReference type="RefSeq" id="XP_018038224.1">
    <property type="nucleotide sequence ID" value="XM_018176277.1"/>
</dbReference>
<dbReference type="PROSITE" id="PS50048">
    <property type="entry name" value="ZN2_CY6_FUNGAL_2"/>
    <property type="match status" value="1"/>
</dbReference>
<organism evidence="7 8">
    <name type="scientific">Paraphaeosphaeria sporulosa</name>
    <dbReference type="NCBI Taxonomy" id="1460663"/>
    <lineage>
        <taxon>Eukaryota</taxon>
        <taxon>Fungi</taxon>
        <taxon>Dikarya</taxon>
        <taxon>Ascomycota</taxon>
        <taxon>Pezizomycotina</taxon>
        <taxon>Dothideomycetes</taxon>
        <taxon>Pleosporomycetidae</taxon>
        <taxon>Pleosporales</taxon>
        <taxon>Massarineae</taxon>
        <taxon>Didymosphaeriaceae</taxon>
        <taxon>Paraphaeosphaeria</taxon>
    </lineage>
</organism>
<evidence type="ECO:0000313" key="8">
    <source>
        <dbReference type="Proteomes" id="UP000077069"/>
    </source>
</evidence>
<dbReference type="InterPro" id="IPR050815">
    <property type="entry name" value="TF_fung"/>
</dbReference>
<dbReference type="InterPro" id="IPR001138">
    <property type="entry name" value="Zn2Cys6_DnaBD"/>
</dbReference>
<evidence type="ECO:0000256" key="4">
    <source>
        <dbReference type="ARBA" id="ARBA00023163"/>
    </source>
</evidence>
<evidence type="ECO:0000256" key="5">
    <source>
        <dbReference type="ARBA" id="ARBA00023242"/>
    </source>
</evidence>
<comment type="subcellular location">
    <subcellularLocation>
        <location evidence="1">Nucleus</location>
    </subcellularLocation>
</comment>
<dbReference type="GO" id="GO:0003677">
    <property type="term" value="F:DNA binding"/>
    <property type="evidence" value="ECO:0007669"/>
    <property type="project" value="InterPro"/>
</dbReference>
<dbReference type="SMART" id="SM00906">
    <property type="entry name" value="Fungal_trans"/>
    <property type="match status" value="1"/>
</dbReference>
<evidence type="ECO:0000256" key="2">
    <source>
        <dbReference type="ARBA" id="ARBA00022723"/>
    </source>
</evidence>
<dbReference type="Gene3D" id="4.10.240.10">
    <property type="entry name" value="Zn(2)-C6 fungal-type DNA-binding domain"/>
    <property type="match status" value="1"/>
</dbReference>
<dbReference type="GeneID" id="28759763"/>
<dbReference type="CDD" id="cd00067">
    <property type="entry name" value="GAL4"/>
    <property type="match status" value="1"/>
</dbReference>
<keyword evidence="5" id="KW-0539">Nucleus</keyword>
<dbReference type="GO" id="GO:0006351">
    <property type="term" value="P:DNA-templated transcription"/>
    <property type="evidence" value="ECO:0007669"/>
    <property type="project" value="InterPro"/>
</dbReference>
<dbReference type="PANTHER" id="PTHR47338">
    <property type="entry name" value="ZN(II)2CYS6 TRANSCRIPTION FACTOR (EUROFUNG)-RELATED"/>
    <property type="match status" value="1"/>
</dbReference>